<evidence type="ECO:0000256" key="1">
    <source>
        <dbReference type="ARBA" id="ARBA00004162"/>
    </source>
</evidence>
<feature type="transmembrane region" description="Helical" evidence="7">
    <location>
        <begin position="328"/>
        <end position="346"/>
    </location>
</feature>
<dbReference type="AlphaFoldDB" id="A0A1R4K8U1"/>
<evidence type="ECO:0000313" key="9">
    <source>
        <dbReference type="EMBL" id="SJN40433.1"/>
    </source>
</evidence>
<feature type="transmembrane region" description="Helical" evidence="7">
    <location>
        <begin position="136"/>
        <end position="155"/>
    </location>
</feature>
<dbReference type="InterPro" id="IPR052027">
    <property type="entry name" value="PspC"/>
</dbReference>
<protein>
    <recommendedName>
        <fullName evidence="8">Phage shock protein PspC N-terminal domain-containing protein</fullName>
    </recommendedName>
</protein>
<dbReference type="EMBL" id="FUKR01000070">
    <property type="protein sequence ID" value="SJN40433.1"/>
    <property type="molecule type" value="Genomic_DNA"/>
</dbReference>
<keyword evidence="10" id="KW-1185">Reference proteome</keyword>
<dbReference type="GO" id="GO:0005886">
    <property type="term" value="C:plasma membrane"/>
    <property type="evidence" value="ECO:0007669"/>
    <property type="project" value="UniProtKB-SubCell"/>
</dbReference>
<feature type="domain" description="Phage shock protein PspC N-terminal" evidence="8">
    <location>
        <begin position="24"/>
        <end position="75"/>
    </location>
</feature>
<dbReference type="PANTHER" id="PTHR33885:SF3">
    <property type="entry name" value="PHAGE SHOCK PROTEIN C"/>
    <property type="match status" value="1"/>
</dbReference>
<sequence>MDTQHSRRRGIRFFEWLRGIGIRRQDGWFGGVCGGLAARWGIDPLIVRGIVVVATLLSLPMLLLYALAWFLLPAEDGAIHAESMLNGELAPSQFGILLLLLVALVPGGRGVGWGLVSAGPWQWGWGAWPWFADGWGAFWTVALVVAGVWLVVVAARSRGDRPADGEDRPGGAAAPGTPAGPTAAASAASGVTAEAADAAAGAGGSDSASGAGAQPVDDAGTRRTDPAAAEGSSTAEWSAWAEQRDQWSAQSHAASAPLSDEEQRRRYLNEQRRHRLETARLRREERRARTRRLPAAVSWLVVGVALLVGVGAWALLAPSLGDDALLPSLGATLAVLSLGILVAGLLRRRSIGLAALSVPLAVTVASSLIVPWPQLDAGMLRVADDATSASQAAGQMDVVLDGADEPRRLRLEQGAGEVRILLRDGAGVRLTVDSAAAEIVLVDGADGETQRVTGVFGTWSGALGASSGSVSEVHLTLGAGEVRVVREDGDATDGVPGAAAVVPGAMTREDAR</sequence>
<organism evidence="9 10">
    <name type="scientific">Mycetocola reblochoni REB411</name>
    <dbReference type="NCBI Taxonomy" id="1255698"/>
    <lineage>
        <taxon>Bacteria</taxon>
        <taxon>Bacillati</taxon>
        <taxon>Actinomycetota</taxon>
        <taxon>Actinomycetes</taxon>
        <taxon>Micrococcales</taxon>
        <taxon>Microbacteriaceae</taxon>
        <taxon>Mycetocola</taxon>
    </lineage>
</organism>
<evidence type="ECO:0000256" key="3">
    <source>
        <dbReference type="ARBA" id="ARBA00022692"/>
    </source>
</evidence>
<evidence type="ECO:0000313" key="10">
    <source>
        <dbReference type="Proteomes" id="UP000196778"/>
    </source>
</evidence>
<feature type="compositionally biased region" description="Basic and acidic residues" evidence="6">
    <location>
        <begin position="159"/>
        <end position="169"/>
    </location>
</feature>
<feature type="compositionally biased region" description="Low complexity" evidence="6">
    <location>
        <begin position="170"/>
        <end position="213"/>
    </location>
</feature>
<feature type="transmembrane region" description="Helical" evidence="7">
    <location>
        <begin position="93"/>
        <end position="116"/>
    </location>
</feature>
<evidence type="ECO:0000256" key="6">
    <source>
        <dbReference type="SAM" id="MobiDB-lite"/>
    </source>
</evidence>
<evidence type="ECO:0000256" key="2">
    <source>
        <dbReference type="ARBA" id="ARBA00022475"/>
    </source>
</evidence>
<keyword evidence="4 7" id="KW-1133">Transmembrane helix</keyword>
<dbReference type="InterPro" id="IPR007168">
    <property type="entry name" value="Phageshock_PspC_N"/>
</dbReference>
<evidence type="ECO:0000259" key="8">
    <source>
        <dbReference type="Pfam" id="PF04024"/>
    </source>
</evidence>
<proteinExistence type="predicted"/>
<evidence type="ECO:0000256" key="7">
    <source>
        <dbReference type="SAM" id="Phobius"/>
    </source>
</evidence>
<dbReference type="OrthoDB" id="7359894at2"/>
<evidence type="ECO:0000256" key="5">
    <source>
        <dbReference type="ARBA" id="ARBA00023136"/>
    </source>
</evidence>
<dbReference type="PANTHER" id="PTHR33885">
    <property type="entry name" value="PHAGE SHOCK PROTEIN C"/>
    <property type="match status" value="1"/>
</dbReference>
<dbReference type="Pfam" id="PF04024">
    <property type="entry name" value="PspC"/>
    <property type="match status" value="1"/>
</dbReference>
<gene>
    <name evidence="9" type="ORF">FM119_11965</name>
</gene>
<dbReference type="RefSeq" id="WP_087138395.1">
    <property type="nucleotide sequence ID" value="NZ_FUKR01000070.1"/>
</dbReference>
<feature type="region of interest" description="Disordered" evidence="6">
    <location>
        <begin position="159"/>
        <end position="264"/>
    </location>
</feature>
<comment type="subcellular location">
    <subcellularLocation>
        <location evidence="1">Cell membrane</location>
        <topology evidence="1">Single-pass membrane protein</topology>
    </subcellularLocation>
</comment>
<keyword evidence="3 7" id="KW-0812">Transmembrane</keyword>
<feature type="transmembrane region" description="Helical" evidence="7">
    <location>
        <begin position="45"/>
        <end position="72"/>
    </location>
</feature>
<keyword evidence="2" id="KW-1003">Cell membrane</keyword>
<name>A0A1R4K8U1_9MICO</name>
<feature type="transmembrane region" description="Helical" evidence="7">
    <location>
        <begin position="353"/>
        <end position="372"/>
    </location>
</feature>
<accession>A0A1R4K8U1</accession>
<keyword evidence="5 7" id="KW-0472">Membrane</keyword>
<dbReference type="Proteomes" id="UP000196778">
    <property type="component" value="Unassembled WGS sequence"/>
</dbReference>
<evidence type="ECO:0000256" key="4">
    <source>
        <dbReference type="ARBA" id="ARBA00022989"/>
    </source>
</evidence>
<reference evidence="10" key="1">
    <citation type="submission" date="2017-02" db="EMBL/GenBank/DDBJ databases">
        <authorList>
            <person name="Dridi B."/>
        </authorList>
    </citation>
    <scope>NUCLEOTIDE SEQUENCE [LARGE SCALE GENOMIC DNA]</scope>
    <source>
        <strain evidence="10">EB411</strain>
    </source>
</reference>
<feature type="transmembrane region" description="Helical" evidence="7">
    <location>
        <begin position="293"/>
        <end position="316"/>
    </location>
</feature>